<dbReference type="InterPro" id="IPR000835">
    <property type="entry name" value="HTH_MarR-typ"/>
</dbReference>
<name>A0A921DY41_9STAP</name>
<organism evidence="5 6">
    <name type="scientific">Aliicoccus persicus</name>
    <dbReference type="NCBI Taxonomy" id="930138"/>
    <lineage>
        <taxon>Bacteria</taxon>
        <taxon>Bacillati</taxon>
        <taxon>Bacillota</taxon>
        <taxon>Bacilli</taxon>
        <taxon>Bacillales</taxon>
        <taxon>Staphylococcaceae</taxon>
        <taxon>Aliicoccus</taxon>
    </lineage>
</organism>
<dbReference type="InterPro" id="IPR036388">
    <property type="entry name" value="WH-like_DNA-bd_sf"/>
</dbReference>
<dbReference type="OrthoDB" id="9790052at2"/>
<keyword evidence="2" id="KW-0238">DNA-binding</keyword>
<dbReference type="PROSITE" id="PS50995">
    <property type="entry name" value="HTH_MARR_2"/>
    <property type="match status" value="1"/>
</dbReference>
<reference evidence="5" key="2">
    <citation type="submission" date="2021-09" db="EMBL/GenBank/DDBJ databases">
        <authorList>
            <person name="Gilroy R."/>
        </authorList>
    </citation>
    <scope>NUCLEOTIDE SEQUENCE</scope>
    <source>
        <strain evidence="5">6019</strain>
    </source>
</reference>
<dbReference type="InterPro" id="IPR036390">
    <property type="entry name" value="WH_DNA-bd_sf"/>
</dbReference>
<dbReference type="Gene3D" id="1.10.10.10">
    <property type="entry name" value="Winged helix-like DNA-binding domain superfamily/Winged helix DNA-binding domain"/>
    <property type="match status" value="1"/>
</dbReference>
<dbReference type="SUPFAM" id="SSF46785">
    <property type="entry name" value="Winged helix' DNA-binding domain"/>
    <property type="match status" value="1"/>
</dbReference>
<keyword evidence="3" id="KW-0804">Transcription</keyword>
<protein>
    <submittedName>
        <fullName evidence="5">MarR family transcriptional regulator</fullName>
    </submittedName>
</protein>
<dbReference type="Pfam" id="PF01047">
    <property type="entry name" value="MarR"/>
    <property type="match status" value="1"/>
</dbReference>
<sequence length="148" mass="17245">MTIDKESIESIERSMRIISNRVRLYGREVLKEYNLSTLQFIALQIANDKEGITIGDLSKRLGLAHSTTTDIVDKLERSGFVRREKYEKDKRIVLVLVLERADDVIGQVIEKRIEYMKEVTEHLTNDESKQLKEILNSVKVKMDELSEY</sequence>
<evidence type="ECO:0000313" key="5">
    <source>
        <dbReference type="EMBL" id="HJE20297.1"/>
    </source>
</evidence>
<dbReference type="GO" id="GO:0003677">
    <property type="term" value="F:DNA binding"/>
    <property type="evidence" value="ECO:0007669"/>
    <property type="project" value="UniProtKB-KW"/>
</dbReference>
<evidence type="ECO:0000256" key="2">
    <source>
        <dbReference type="ARBA" id="ARBA00023125"/>
    </source>
</evidence>
<dbReference type="PRINTS" id="PR00598">
    <property type="entry name" value="HTHMARR"/>
</dbReference>
<dbReference type="PANTHER" id="PTHR42756:SF1">
    <property type="entry name" value="TRANSCRIPTIONAL REPRESSOR OF EMRAB OPERON"/>
    <property type="match status" value="1"/>
</dbReference>
<dbReference type="PANTHER" id="PTHR42756">
    <property type="entry name" value="TRANSCRIPTIONAL REGULATOR, MARR"/>
    <property type="match status" value="1"/>
</dbReference>
<dbReference type="Proteomes" id="UP000763505">
    <property type="component" value="Unassembled WGS sequence"/>
</dbReference>
<proteinExistence type="predicted"/>
<dbReference type="AlphaFoldDB" id="A0A921DY41"/>
<dbReference type="EMBL" id="DYYI01000088">
    <property type="protein sequence ID" value="HJE20297.1"/>
    <property type="molecule type" value="Genomic_DNA"/>
</dbReference>
<dbReference type="SMART" id="SM00347">
    <property type="entry name" value="HTH_MARR"/>
    <property type="match status" value="1"/>
</dbReference>
<gene>
    <name evidence="5" type="ORF">K8V35_08090</name>
</gene>
<comment type="caution">
    <text evidence="5">The sequence shown here is derived from an EMBL/GenBank/DDBJ whole genome shotgun (WGS) entry which is preliminary data.</text>
</comment>
<dbReference type="GO" id="GO:0003700">
    <property type="term" value="F:DNA-binding transcription factor activity"/>
    <property type="evidence" value="ECO:0007669"/>
    <property type="project" value="InterPro"/>
</dbReference>
<feature type="domain" description="HTH marR-type" evidence="4">
    <location>
        <begin position="8"/>
        <end position="140"/>
    </location>
</feature>
<dbReference type="RefSeq" id="WP_091473091.1">
    <property type="nucleotide sequence ID" value="NZ_FOIT01000001.1"/>
</dbReference>
<reference evidence="5" key="1">
    <citation type="journal article" date="2021" name="PeerJ">
        <title>Extensive microbial diversity within the chicken gut microbiome revealed by metagenomics and culture.</title>
        <authorList>
            <person name="Gilroy R."/>
            <person name="Ravi A."/>
            <person name="Getino M."/>
            <person name="Pursley I."/>
            <person name="Horton D.L."/>
            <person name="Alikhan N.F."/>
            <person name="Baker D."/>
            <person name="Gharbi K."/>
            <person name="Hall N."/>
            <person name="Watson M."/>
            <person name="Adriaenssens E.M."/>
            <person name="Foster-Nyarko E."/>
            <person name="Jarju S."/>
            <person name="Secka A."/>
            <person name="Antonio M."/>
            <person name="Oren A."/>
            <person name="Chaudhuri R.R."/>
            <person name="La Ragione R."/>
            <person name="Hildebrand F."/>
            <person name="Pallen M.J."/>
        </authorList>
    </citation>
    <scope>NUCLEOTIDE SEQUENCE</scope>
    <source>
        <strain evidence="5">6019</strain>
    </source>
</reference>
<evidence type="ECO:0000256" key="1">
    <source>
        <dbReference type="ARBA" id="ARBA00023015"/>
    </source>
</evidence>
<accession>A0A921DY41</accession>
<evidence type="ECO:0000256" key="3">
    <source>
        <dbReference type="ARBA" id="ARBA00023163"/>
    </source>
</evidence>
<evidence type="ECO:0000259" key="4">
    <source>
        <dbReference type="PROSITE" id="PS50995"/>
    </source>
</evidence>
<evidence type="ECO:0000313" key="6">
    <source>
        <dbReference type="Proteomes" id="UP000763505"/>
    </source>
</evidence>
<keyword evidence="1" id="KW-0805">Transcription regulation</keyword>